<reference evidence="1" key="1">
    <citation type="submission" date="2013-04" db="EMBL/GenBank/DDBJ databases">
        <authorList>
            <person name="Schmutz J."/>
            <person name="McClean P."/>
            <person name="Shu S."/>
            <person name="Cregan P."/>
            <person name="Rokhsar D."/>
            <person name="Jackson S."/>
        </authorList>
    </citation>
    <scope>NUCLEOTIDE SEQUENCE</scope>
</reference>
<dbReference type="OMA" id="TIQENEC"/>
<dbReference type="Gramene" id="ESW34028">
    <property type="protein sequence ID" value="ESW34028"/>
    <property type="gene ID" value="PHAVU_001G118100g"/>
</dbReference>
<accession>V7CXC5</accession>
<name>V7CXC5_PHAVU</name>
<evidence type="ECO:0000313" key="1">
    <source>
        <dbReference type="EMBL" id="ESW34028.1"/>
    </source>
</evidence>
<sequence length="209" mass="23998">TNDVWHVRPNERILVKWNNEGQPIADGGALLNRFLGSITRNHNAFPISYSSWRKIPKVYKEDILKNTIQAKFDIHSDVHINHILKSLNTKWRDHRQELWQQRNDGTRIRDELIAMAPEGINRDHWASFVDYRLNSKTKENALKNKEIRTKQIIAHTEISTIDSLAYVFGSQEHCGRVRGLGLGPCPSKVFGCNAHSYSGTSSNTDLQNQ</sequence>
<feature type="non-terminal residue" evidence="1">
    <location>
        <position position="1"/>
    </location>
</feature>
<evidence type="ECO:0008006" key="2">
    <source>
        <dbReference type="Google" id="ProtNLM"/>
    </source>
</evidence>
<dbReference type="AlphaFoldDB" id="V7CXC5"/>
<dbReference type="STRING" id="3885.V7CXC5"/>
<dbReference type="PANTHER" id="PTHR33144:SF45">
    <property type="entry name" value="TRANSPOSASE TNP1_EN_SPM-LIKE DOMAIN-CONTAINING PROTEIN"/>
    <property type="match status" value="1"/>
</dbReference>
<dbReference type="EMBL" id="CM002288">
    <property type="protein sequence ID" value="ESW34028.1"/>
    <property type="molecule type" value="Genomic_DNA"/>
</dbReference>
<protein>
    <recommendedName>
        <fullName evidence="2">Transposase</fullName>
    </recommendedName>
</protein>
<proteinExistence type="predicted"/>
<feature type="non-terminal residue" evidence="1">
    <location>
        <position position="209"/>
    </location>
</feature>
<dbReference type="PANTHER" id="PTHR33144">
    <property type="entry name" value="OS10G0409366 PROTEIN-RELATED"/>
    <property type="match status" value="1"/>
</dbReference>
<organism evidence="1">
    <name type="scientific">Phaseolus vulgaris</name>
    <name type="common">Kidney bean</name>
    <name type="synonym">French bean</name>
    <dbReference type="NCBI Taxonomy" id="3885"/>
    <lineage>
        <taxon>Eukaryota</taxon>
        <taxon>Viridiplantae</taxon>
        <taxon>Streptophyta</taxon>
        <taxon>Embryophyta</taxon>
        <taxon>Tracheophyta</taxon>
        <taxon>Spermatophyta</taxon>
        <taxon>Magnoliopsida</taxon>
        <taxon>eudicotyledons</taxon>
        <taxon>Gunneridae</taxon>
        <taxon>Pentapetalae</taxon>
        <taxon>rosids</taxon>
        <taxon>fabids</taxon>
        <taxon>Fabales</taxon>
        <taxon>Fabaceae</taxon>
        <taxon>Papilionoideae</taxon>
        <taxon>50 kb inversion clade</taxon>
        <taxon>NPAAA clade</taxon>
        <taxon>indigoferoid/millettioid clade</taxon>
        <taxon>Phaseoleae</taxon>
        <taxon>Phaseolus</taxon>
    </lineage>
</organism>
<gene>
    <name evidence="1" type="ORF">PHAVU_001G118100g</name>
</gene>
<dbReference type="OrthoDB" id="1065805at2759"/>